<evidence type="ECO:0000256" key="1">
    <source>
        <dbReference type="SAM" id="SignalP"/>
    </source>
</evidence>
<sequence length="548" mass="60671">MTRLSRAVTLLVVLCGASLYSVADDIPRLEKKDGRFALIVEGKPFLMLGAQINNSSSWASELPKVWPALEDMHVNTVEAPVYWETMEPEPGKFDFANVDLLVNGAREHHLRLVLLWFGTWKNGQAHYVPEWVKSNPEKYPREISSYGKILDVLSPNSANNLEADKHAFSALMRHIKEIDSAQHTVIMIQVENESGSIGSVRDFSGAGQKDFNAPVPSSLVSALHLSAGPWSKAFGADADERFAAYSTAHYINEVAQAGKAEYPLPMYCNVWITYPVAALENRDRPVPGQEYPSGGPQQGNIAIWKAAAPSIDILAPDFYSDDVDLYHKVIAAYHRDDNALFIPETGRTANFGRYFFYALGHGAIGFSPFGVDYTGWWGAEQKVPEVLSENYELVGPMDRELAQLSFDGKLQTAVEQKGTPREVLHFGKVDAVVSFGFPQRDGVTPPGTSDEHGRAIVAQLGPLEFLVTGFDASVSFRLADAAEATSKKEQVEILHADEGQYVDGVWQTSRIWNGDQTDRGLNFRGVNKSVIRIRLHTLPLYDESAQRQ</sequence>
<gene>
    <name evidence="3" type="ORF">P4G45_04560</name>
    <name evidence="4" type="ORF">P8936_04525</name>
</gene>
<dbReference type="Pfam" id="PF18120">
    <property type="entry name" value="DUF5597"/>
    <property type="match status" value="1"/>
</dbReference>
<keyword evidence="1" id="KW-0732">Signal</keyword>
<organism evidence="3">
    <name type="scientific">Edaphobacter paludis</name>
    <dbReference type="NCBI Taxonomy" id="3035702"/>
    <lineage>
        <taxon>Bacteria</taxon>
        <taxon>Pseudomonadati</taxon>
        <taxon>Acidobacteriota</taxon>
        <taxon>Terriglobia</taxon>
        <taxon>Terriglobales</taxon>
        <taxon>Acidobacteriaceae</taxon>
        <taxon>Edaphobacter</taxon>
    </lineage>
</organism>
<dbReference type="InterPro" id="IPR017853">
    <property type="entry name" value="GH"/>
</dbReference>
<dbReference type="FunFam" id="3.20.20.80:FF:000135">
    <property type="entry name" value="Beta-galactosidase, putative, bgl35A"/>
    <property type="match status" value="1"/>
</dbReference>
<feature type="domain" description="DUF5597" evidence="2">
    <location>
        <begin position="387"/>
        <end position="524"/>
    </location>
</feature>
<dbReference type="Gene3D" id="3.20.20.80">
    <property type="entry name" value="Glycosidases"/>
    <property type="match status" value="1"/>
</dbReference>
<feature type="chain" id="PRO_5043288713" evidence="1">
    <location>
        <begin position="24"/>
        <end position="548"/>
    </location>
</feature>
<dbReference type="RefSeq" id="WP_348268490.1">
    <property type="nucleotide sequence ID" value="NZ_CP121194.1"/>
</dbReference>
<proteinExistence type="predicted"/>
<reference evidence="3" key="1">
    <citation type="submission" date="2023-03" db="EMBL/GenBank/DDBJ databases">
        <title>Edaphobacter sp.</title>
        <authorList>
            <person name="Huber K.J."/>
            <person name="Papendorf J."/>
            <person name="Pilke C."/>
            <person name="Bunk B."/>
            <person name="Sproeer C."/>
            <person name="Pester M."/>
        </authorList>
    </citation>
    <scope>NUCLEOTIDE SEQUENCE</scope>
    <source>
        <strain evidence="3">DSM 109919</strain>
        <strain evidence="4">DSM 109920</strain>
    </source>
</reference>
<accession>A0AAU7CZR6</accession>
<accession>A0AAU7DC80</accession>
<evidence type="ECO:0000313" key="4">
    <source>
        <dbReference type="EMBL" id="XBH14431.1"/>
    </source>
</evidence>
<feature type="signal peptide" evidence="1">
    <location>
        <begin position="1"/>
        <end position="23"/>
    </location>
</feature>
<dbReference type="KEGG" id="epl:P4G45_04560"/>
<evidence type="ECO:0000259" key="2">
    <source>
        <dbReference type="Pfam" id="PF18120"/>
    </source>
</evidence>
<dbReference type="EMBL" id="CP121194">
    <property type="protein sequence ID" value="XBH11003.1"/>
    <property type="molecule type" value="Genomic_DNA"/>
</dbReference>
<name>A0AAU7CZR6_9BACT</name>
<dbReference type="SUPFAM" id="SSF51445">
    <property type="entry name" value="(Trans)glycosidases"/>
    <property type="match status" value="1"/>
</dbReference>
<dbReference type="EMBL" id="CP121195">
    <property type="protein sequence ID" value="XBH14431.1"/>
    <property type="molecule type" value="Genomic_DNA"/>
</dbReference>
<evidence type="ECO:0000313" key="3">
    <source>
        <dbReference type="EMBL" id="XBH11003.1"/>
    </source>
</evidence>
<dbReference type="InterPro" id="IPR040719">
    <property type="entry name" value="DUF5597"/>
</dbReference>
<dbReference type="AlphaFoldDB" id="A0AAU7CZR6"/>
<dbReference type="Gene3D" id="2.60.220.20">
    <property type="entry name" value="putative beta-Galactosidase from caulobacter crescentus"/>
    <property type="match status" value="1"/>
</dbReference>
<protein>
    <submittedName>
        <fullName evidence="3">DUF5597 domain-containing protein</fullName>
    </submittedName>
</protein>